<dbReference type="InterPro" id="IPR019277">
    <property type="entry name" value="DUF2304"/>
</dbReference>
<dbReference type="EMBL" id="QTJW01000012">
    <property type="protein sequence ID" value="RGD69191.1"/>
    <property type="molecule type" value="Genomic_DNA"/>
</dbReference>
<accession>A0A3E3DIS3</accession>
<protein>
    <submittedName>
        <fullName evidence="3">DUF2304 domain-containing protein</fullName>
    </submittedName>
</protein>
<organism evidence="3 4">
    <name type="scientific">Hungatella hathewayi</name>
    <dbReference type="NCBI Taxonomy" id="154046"/>
    <lineage>
        <taxon>Bacteria</taxon>
        <taxon>Bacillati</taxon>
        <taxon>Bacillota</taxon>
        <taxon>Clostridia</taxon>
        <taxon>Lachnospirales</taxon>
        <taxon>Lachnospiraceae</taxon>
        <taxon>Hungatella</taxon>
    </lineage>
</organism>
<dbReference type="AlphaFoldDB" id="A0A3E3DIS3"/>
<dbReference type="Proteomes" id="UP000261023">
    <property type="component" value="Unassembled WGS sequence"/>
</dbReference>
<feature type="transmembrane region" description="Helical" evidence="2">
    <location>
        <begin position="36"/>
        <end position="57"/>
    </location>
</feature>
<dbReference type="OrthoDB" id="2237501at2"/>
<proteinExistence type="predicted"/>
<keyword evidence="2" id="KW-0472">Membrane</keyword>
<sequence>MTVILRWVLIIVSILLTFFVLRKIRQSKVKIEDSIFWVMFALMMVVFSIFPGLADILSDFVGTYSTSNFIFMFVIFILLVKVFFLSLKISQLESRVTELIQQMALDRKEDADRKDDGDRKEDGNRKGVETYPDKKGETRDERRYC</sequence>
<feature type="transmembrane region" description="Helical" evidence="2">
    <location>
        <begin position="69"/>
        <end position="87"/>
    </location>
</feature>
<gene>
    <name evidence="3" type="ORF">DWX31_18595</name>
</gene>
<dbReference type="Pfam" id="PF10066">
    <property type="entry name" value="DUF2304"/>
    <property type="match status" value="1"/>
</dbReference>
<evidence type="ECO:0000313" key="4">
    <source>
        <dbReference type="Proteomes" id="UP000261023"/>
    </source>
</evidence>
<feature type="region of interest" description="Disordered" evidence="1">
    <location>
        <begin position="107"/>
        <end position="145"/>
    </location>
</feature>
<evidence type="ECO:0000313" key="3">
    <source>
        <dbReference type="EMBL" id="RGD69191.1"/>
    </source>
</evidence>
<evidence type="ECO:0000256" key="2">
    <source>
        <dbReference type="SAM" id="Phobius"/>
    </source>
</evidence>
<dbReference type="RefSeq" id="WP_025529495.1">
    <property type="nucleotide sequence ID" value="NZ_CACRUH010000065.1"/>
</dbReference>
<keyword evidence="2" id="KW-0812">Transmembrane</keyword>
<evidence type="ECO:0000256" key="1">
    <source>
        <dbReference type="SAM" id="MobiDB-lite"/>
    </source>
</evidence>
<feature type="transmembrane region" description="Helical" evidence="2">
    <location>
        <begin position="6"/>
        <end position="24"/>
    </location>
</feature>
<comment type="caution">
    <text evidence="3">The sequence shown here is derived from an EMBL/GenBank/DDBJ whole genome shotgun (WGS) entry which is preliminary data.</text>
</comment>
<name>A0A3E3DIS3_9FIRM</name>
<reference evidence="3 4" key="1">
    <citation type="submission" date="2018-08" db="EMBL/GenBank/DDBJ databases">
        <title>A genome reference for cultivated species of the human gut microbiota.</title>
        <authorList>
            <person name="Zou Y."/>
            <person name="Xue W."/>
            <person name="Luo G."/>
        </authorList>
    </citation>
    <scope>NUCLEOTIDE SEQUENCE [LARGE SCALE GENOMIC DNA]</scope>
    <source>
        <strain evidence="3 4">AF19-13AC</strain>
    </source>
</reference>
<keyword evidence="2" id="KW-1133">Transmembrane helix</keyword>